<dbReference type="PATRIC" id="fig|746697.3.peg.1467"/>
<evidence type="ECO:0000256" key="6">
    <source>
        <dbReference type="ARBA" id="ARBA00023136"/>
    </source>
</evidence>
<dbReference type="GO" id="GO:0015031">
    <property type="term" value="P:protein transport"/>
    <property type="evidence" value="ECO:0007669"/>
    <property type="project" value="UniProtKB-KW"/>
</dbReference>
<evidence type="ECO:0000256" key="2">
    <source>
        <dbReference type="ARBA" id="ARBA00005811"/>
    </source>
</evidence>
<keyword evidence="6 8" id="KW-0472">Membrane</keyword>
<sequence>MARRATPEVNAGSMADIAFLLLIFFLVTTTIEKDKGIARQLPPKEDVVDPPKIKEKNLFIVNVNRSDQLLVEEKLMELKDLRQAAIAFLDNGGAPSGSPEYCNYCKGKRNADSSDNPDKAVISVQNDRLTSYKMYIAVQNELVGAYNDLRDREAQRLYGWKFTDKSKDLDEGKIKGEAAKEALQAKLESIQKLFPLKLSEAEPKKSGS</sequence>
<dbReference type="RefSeq" id="WP_014782195.1">
    <property type="nucleotide sequence ID" value="NC_018013.1"/>
</dbReference>
<proteinExistence type="inferred from homology"/>
<evidence type="ECO:0000313" key="9">
    <source>
        <dbReference type="EMBL" id="AFL80938.1"/>
    </source>
</evidence>
<dbReference type="GO" id="GO:0005886">
    <property type="term" value="C:plasma membrane"/>
    <property type="evidence" value="ECO:0007669"/>
    <property type="project" value="UniProtKB-SubCell"/>
</dbReference>
<evidence type="ECO:0000256" key="8">
    <source>
        <dbReference type="SAM" id="Phobius"/>
    </source>
</evidence>
<keyword evidence="7" id="KW-0653">Protein transport</keyword>
<dbReference type="Pfam" id="PF02472">
    <property type="entry name" value="ExbD"/>
    <property type="match status" value="1"/>
</dbReference>
<evidence type="ECO:0000256" key="1">
    <source>
        <dbReference type="ARBA" id="ARBA00004162"/>
    </source>
</evidence>
<dbReference type="HOGENOM" id="CLU_114443_0_0_10"/>
<dbReference type="PANTHER" id="PTHR30558:SF3">
    <property type="entry name" value="BIOPOLYMER TRANSPORT PROTEIN EXBD-RELATED"/>
    <property type="match status" value="1"/>
</dbReference>
<evidence type="ECO:0000256" key="4">
    <source>
        <dbReference type="ARBA" id="ARBA00022692"/>
    </source>
</evidence>
<dbReference type="STRING" id="746697.Aeqsu_1446"/>
<comment type="subcellular location">
    <subcellularLocation>
        <location evidence="1">Cell membrane</location>
        <topology evidence="1">Single-pass membrane protein</topology>
    </subcellularLocation>
    <subcellularLocation>
        <location evidence="7">Cell membrane</location>
        <topology evidence="7">Single-pass type II membrane protein</topology>
    </subcellularLocation>
</comment>
<reference evidence="9 10" key="1">
    <citation type="submission" date="2012-06" db="EMBL/GenBank/DDBJ databases">
        <title>The complete genome of Aequorivita sublithincola DSM 14238.</title>
        <authorList>
            <consortium name="US DOE Joint Genome Institute (JGI-PGF)"/>
            <person name="Lucas S."/>
            <person name="Copeland A."/>
            <person name="Lapidus A."/>
            <person name="Goodwin L."/>
            <person name="Pitluck S."/>
            <person name="Peters L."/>
            <person name="Munk A.C.C."/>
            <person name="Kyrpides N."/>
            <person name="Mavromatis K."/>
            <person name="Pagani I."/>
            <person name="Ivanova N."/>
            <person name="Ovchinnikova G."/>
            <person name="Zeytun A."/>
            <person name="Detter J.C."/>
            <person name="Han C."/>
            <person name="Land M."/>
            <person name="Hauser L."/>
            <person name="Markowitz V."/>
            <person name="Cheng J.-F."/>
            <person name="Hugenholtz P."/>
            <person name="Woyke T."/>
            <person name="Wu D."/>
            <person name="Tindall B."/>
            <person name="Faehnrich R."/>
            <person name="Brambilla E."/>
            <person name="Klenk H.-P."/>
            <person name="Eisen J.A."/>
        </authorList>
    </citation>
    <scope>NUCLEOTIDE SEQUENCE [LARGE SCALE GENOMIC DNA]</scope>
    <source>
        <strain evidence="10">DSM 14238 / LMG 21431 / ACAM 643 / 9-3</strain>
    </source>
</reference>
<keyword evidence="10" id="KW-1185">Reference proteome</keyword>
<keyword evidence="4 7" id="KW-0812">Transmembrane</keyword>
<dbReference type="AlphaFoldDB" id="I3YVC0"/>
<dbReference type="GO" id="GO:0022857">
    <property type="term" value="F:transmembrane transporter activity"/>
    <property type="evidence" value="ECO:0007669"/>
    <property type="project" value="InterPro"/>
</dbReference>
<dbReference type="EMBL" id="CP003280">
    <property type="protein sequence ID" value="AFL80938.1"/>
    <property type="molecule type" value="Genomic_DNA"/>
</dbReference>
<evidence type="ECO:0000256" key="3">
    <source>
        <dbReference type="ARBA" id="ARBA00022475"/>
    </source>
</evidence>
<keyword evidence="3" id="KW-1003">Cell membrane</keyword>
<keyword evidence="5 8" id="KW-1133">Transmembrane helix</keyword>
<accession>I3YVC0</accession>
<dbReference type="eggNOG" id="COG0848">
    <property type="taxonomic scope" value="Bacteria"/>
</dbReference>
<comment type="similarity">
    <text evidence="2 7">Belongs to the ExbD/TolR family.</text>
</comment>
<dbReference type="OrthoDB" id="9801500at2"/>
<keyword evidence="7" id="KW-0813">Transport</keyword>
<organism evidence="9 10">
    <name type="scientific">Aequorivita sublithincola (strain DSM 14238 / LMG 21431 / ACAM 643 / 9-3)</name>
    <dbReference type="NCBI Taxonomy" id="746697"/>
    <lineage>
        <taxon>Bacteria</taxon>
        <taxon>Pseudomonadati</taxon>
        <taxon>Bacteroidota</taxon>
        <taxon>Flavobacteriia</taxon>
        <taxon>Flavobacteriales</taxon>
        <taxon>Flavobacteriaceae</taxon>
        <taxon>Aequorivita</taxon>
    </lineage>
</organism>
<dbReference type="Proteomes" id="UP000006049">
    <property type="component" value="Chromosome"/>
</dbReference>
<evidence type="ECO:0000313" key="10">
    <source>
        <dbReference type="Proteomes" id="UP000006049"/>
    </source>
</evidence>
<gene>
    <name evidence="9" type="ordered locus">Aeqsu_1446</name>
</gene>
<evidence type="ECO:0000256" key="5">
    <source>
        <dbReference type="ARBA" id="ARBA00022989"/>
    </source>
</evidence>
<evidence type="ECO:0000256" key="7">
    <source>
        <dbReference type="RuleBase" id="RU003879"/>
    </source>
</evidence>
<feature type="transmembrane region" description="Helical" evidence="8">
    <location>
        <begin position="12"/>
        <end position="31"/>
    </location>
</feature>
<dbReference type="KEGG" id="asl:Aeqsu_1446"/>
<dbReference type="InterPro" id="IPR003400">
    <property type="entry name" value="ExbD"/>
</dbReference>
<dbReference type="PANTHER" id="PTHR30558">
    <property type="entry name" value="EXBD MEMBRANE COMPONENT OF PMF-DRIVEN MACROMOLECULE IMPORT SYSTEM"/>
    <property type="match status" value="1"/>
</dbReference>
<name>I3YVC0_AEQSU</name>
<protein>
    <submittedName>
        <fullName evidence="9">Biopolymer transport protein</fullName>
    </submittedName>
</protein>